<evidence type="ECO:0000313" key="2">
    <source>
        <dbReference type="EMBL" id="BBM84009.1"/>
    </source>
</evidence>
<protein>
    <submittedName>
        <fullName evidence="2">Porin</fullName>
    </submittedName>
</protein>
<dbReference type="RefSeq" id="WP_151968189.1">
    <property type="nucleotide sequence ID" value="NZ_AP019860.1"/>
</dbReference>
<evidence type="ECO:0000256" key="1">
    <source>
        <dbReference type="SAM" id="Coils"/>
    </source>
</evidence>
<dbReference type="Gene3D" id="2.40.160.10">
    <property type="entry name" value="Porin"/>
    <property type="match status" value="1"/>
</dbReference>
<dbReference type="SUPFAM" id="SSF56935">
    <property type="entry name" value="Porins"/>
    <property type="match status" value="1"/>
</dbReference>
<sequence>MLYRILIIIACINILWSQEQSEIQQLREEIKALKNRVETLEEQLEQKNSPTGKEYDQQAEKIDSLEKKVGQYDEVIRALEEQEKSDDDFEVFWDNKLVLRSINKEIKITFGGFAQLDIGFIHEDAAITEQIDRAEDFADFRSFRPTITGEIGRYFFVFQPDLAIDNEIAFRNVFFGMKGLPFNGTLQVGFFREFISLEAVQGLPFLTFMDRASLVDLTPGFQLGAQYMGRVFDERLTFAAGIFREVEDDDPPRVEDGGSYAGTFRVTGLPIYEEQGKYLMHLGAGYSYRSPLDNRVQFNARPEIDNGPQFVDTGVIENVNDVQLFSFEWAAVMSSFSLQSEAMVAVFDIDGNDKENVWAFYVFASYLLTGEYRPYLKKAATFGGVSPFNSFLDEENATGAIELAVRYSRIDLNDDTVRGRRMDDITLGVNWYINPFIRVQVNYIYSILRNLDAADFVDAHILAMRLQVTF</sequence>
<proteinExistence type="predicted"/>
<dbReference type="EMBL" id="AP019860">
    <property type="protein sequence ID" value="BBM84009.1"/>
    <property type="molecule type" value="Genomic_DNA"/>
</dbReference>
<name>A0A5S9F3Y2_UABAM</name>
<dbReference type="KEGG" id="uam:UABAM_02364"/>
<reference evidence="2 3" key="1">
    <citation type="submission" date="2019-08" db="EMBL/GenBank/DDBJ databases">
        <title>Complete genome sequence of Candidatus Uab amorphum.</title>
        <authorList>
            <person name="Shiratori T."/>
            <person name="Suzuki S."/>
            <person name="Kakizawa Y."/>
            <person name="Ishida K."/>
        </authorList>
    </citation>
    <scope>NUCLEOTIDE SEQUENCE [LARGE SCALE GENOMIC DNA]</scope>
    <source>
        <strain evidence="2 3">SRT547</strain>
    </source>
</reference>
<dbReference type="Proteomes" id="UP000326354">
    <property type="component" value="Chromosome"/>
</dbReference>
<feature type="coiled-coil region" evidence="1">
    <location>
        <begin position="16"/>
        <end position="82"/>
    </location>
</feature>
<organism evidence="2 3">
    <name type="scientific">Uabimicrobium amorphum</name>
    <dbReference type="NCBI Taxonomy" id="2596890"/>
    <lineage>
        <taxon>Bacteria</taxon>
        <taxon>Pseudomonadati</taxon>
        <taxon>Planctomycetota</taxon>
        <taxon>Candidatus Uabimicrobiia</taxon>
        <taxon>Candidatus Uabimicrobiales</taxon>
        <taxon>Candidatus Uabimicrobiaceae</taxon>
        <taxon>Candidatus Uabimicrobium</taxon>
    </lineage>
</organism>
<keyword evidence="3" id="KW-1185">Reference proteome</keyword>
<accession>A0A5S9F3Y2</accession>
<gene>
    <name evidence="2" type="ORF">UABAM_02364</name>
</gene>
<dbReference type="Pfam" id="PF07396">
    <property type="entry name" value="Porin_O_P"/>
    <property type="match status" value="1"/>
</dbReference>
<dbReference type="InterPro" id="IPR023614">
    <property type="entry name" value="Porin_dom_sf"/>
</dbReference>
<dbReference type="AlphaFoldDB" id="A0A5S9F3Y2"/>
<dbReference type="InterPro" id="IPR010870">
    <property type="entry name" value="Porin_O/P"/>
</dbReference>
<keyword evidence="1" id="KW-0175">Coiled coil</keyword>
<dbReference type="OrthoDB" id="9807854at2"/>
<evidence type="ECO:0000313" key="3">
    <source>
        <dbReference type="Proteomes" id="UP000326354"/>
    </source>
</evidence>